<proteinExistence type="predicted"/>
<accession>A0ABQ5WBS1</accession>
<name>A0ABQ5WBS1_9HYPH</name>
<sequence>MEPGGILPPGSVAFEDHKAPTEQSAWAGLVPDTQRRFVRAVPAENRRRIDNPARTAQLAPGHTGIDLTERNAAQGEIERKIA</sequence>
<organism evidence="1 2">
    <name type="scientific">Devosia nitrariae</name>
    <dbReference type="NCBI Taxonomy" id="2071872"/>
    <lineage>
        <taxon>Bacteria</taxon>
        <taxon>Pseudomonadati</taxon>
        <taxon>Pseudomonadota</taxon>
        <taxon>Alphaproteobacteria</taxon>
        <taxon>Hyphomicrobiales</taxon>
        <taxon>Devosiaceae</taxon>
        <taxon>Devosia</taxon>
    </lineage>
</organism>
<dbReference type="EMBL" id="BSNS01000023">
    <property type="protein sequence ID" value="GLQ57292.1"/>
    <property type="molecule type" value="Genomic_DNA"/>
</dbReference>
<protein>
    <submittedName>
        <fullName evidence="1">Uncharacterized protein</fullName>
    </submittedName>
</protein>
<evidence type="ECO:0000313" key="2">
    <source>
        <dbReference type="Proteomes" id="UP001156691"/>
    </source>
</evidence>
<dbReference type="Proteomes" id="UP001156691">
    <property type="component" value="Unassembled WGS sequence"/>
</dbReference>
<dbReference type="RefSeq" id="WP_284342683.1">
    <property type="nucleotide sequence ID" value="NZ_BSNS01000023.1"/>
</dbReference>
<comment type="caution">
    <text evidence="1">The sequence shown here is derived from an EMBL/GenBank/DDBJ whole genome shotgun (WGS) entry which is preliminary data.</text>
</comment>
<gene>
    <name evidence="1" type="ORF">GCM10010862_45510</name>
</gene>
<keyword evidence="2" id="KW-1185">Reference proteome</keyword>
<evidence type="ECO:0000313" key="1">
    <source>
        <dbReference type="EMBL" id="GLQ57292.1"/>
    </source>
</evidence>
<reference evidence="2" key="1">
    <citation type="journal article" date="2019" name="Int. J. Syst. Evol. Microbiol.">
        <title>The Global Catalogue of Microorganisms (GCM) 10K type strain sequencing project: providing services to taxonomists for standard genome sequencing and annotation.</title>
        <authorList>
            <consortium name="The Broad Institute Genomics Platform"/>
            <consortium name="The Broad Institute Genome Sequencing Center for Infectious Disease"/>
            <person name="Wu L."/>
            <person name="Ma J."/>
        </authorList>
    </citation>
    <scope>NUCLEOTIDE SEQUENCE [LARGE SCALE GENOMIC DNA]</scope>
    <source>
        <strain evidence="2">NBRC 112416</strain>
    </source>
</reference>